<accession>A0A2P5W248</accession>
<protein>
    <submittedName>
        <fullName evidence="1">Uncharacterized protein</fullName>
    </submittedName>
</protein>
<evidence type="ECO:0000313" key="2">
    <source>
        <dbReference type="Proteomes" id="UP000239757"/>
    </source>
</evidence>
<name>A0A2P5W248_GOSBA</name>
<dbReference type="AlphaFoldDB" id="A0A2P5W248"/>
<dbReference type="Proteomes" id="UP000239757">
    <property type="component" value="Unassembled WGS sequence"/>
</dbReference>
<reference evidence="1 2" key="1">
    <citation type="submission" date="2015-01" db="EMBL/GenBank/DDBJ databases">
        <title>Genome of allotetraploid Gossypium barbadense reveals genomic plasticity and fiber elongation in cotton evolution.</title>
        <authorList>
            <person name="Chen X."/>
            <person name="Liu X."/>
            <person name="Zhao B."/>
            <person name="Zheng H."/>
            <person name="Hu Y."/>
            <person name="Lu G."/>
            <person name="Yang C."/>
            <person name="Chen J."/>
            <person name="Shan C."/>
            <person name="Zhang L."/>
            <person name="Zhou Y."/>
            <person name="Wang L."/>
            <person name="Guo W."/>
            <person name="Bai Y."/>
            <person name="Ruan J."/>
            <person name="Shangguan X."/>
            <person name="Mao Y."/>
            <person name="Jiang J."/>
            <person name="Zhu Y."/>
            <person name="Lei J."/>
            <person name="Kang H."/>
            <person name="Chen S."/>
            <person name="He X."/>
            <person name="Wang R."/>
            <person name="Wang Y."/>
            <person name="Chen J."/>
            <person name="Wang L."/>
            <person name="Yu S."/>
            <person name="Wang B."/>
            <person name="Wei J."/>
            <person name="Song S."/>
            <person name="Lu X."/>
            <person name="Gao Z."/>
            <person name="Gu W."/>
            <person name="Deng X."/>
            <person name="Ma D."/>
            <person name="Wang S."/>
            <person name="Liang W."/>
            <person name="Fang L."/>
            <person name="Cai C."/>
            <person name="Zhu X."/>
            <person name="Zhou B."/>
            <person name="Zhang Y."/>
            <person name="Chen Z."/>
            <person name="Xu S."/>
            <person name="Zhu R."/>
            <person name="Wang S."/>
            <person name="Zhang T."/>
            <person name="Zhao G."/>
        </authorList>
    </citation>
    <scope>NUCLEOTIDE SEQUENCE [LARGE SCALE GENOMIC DNA]</scope>
    <source>
        <strain evidence="2">cv. Xinhai21</strain>
        <tissue evidence="1">Leaf</tissue>
    </source>
</reference>
<evidence type="ECO:0000313" key="1">
    <source>
        <dbReference type="EMBL" id="PPR85135.1"/>
    </source>
</evidence>
<sequence length="100" mass="10565">MTATIDGTAASVVRVSFSPWLTVIVGRTPSRAGHGVPLQSPVAYVPIVAFQYAPANLGLHLQLTHRHAHGHPALKAAALCLNQTARVDSERGGDEQCCEV</sequence>
<organism evidence="1 2">
    <name type="scientific">Gossypium barbadense</name>
    <name type="common">Sea Island cotton</name>
    <name type="synonym">Hibiscus barbadensis</name>
    <dbReference type="NCBI Taxonomy" id="3634"/>
    <lineage>
        <taxon>Eukaryota</taxon>
        <taxon>Viridiplantae</taxon>
        <taxon>Streptophyta</taxon>
        <taxon>Embryophyta</taxon>
        <taxon>Tracheophyta</taxon>
        <taxon>Spermatophyta</taxon>
        <taxon>Magnoliopsida</taxon>
        <taxon>eudicotyledons</taxon>
        <taxon>Gunneridae</taxon>
        <taxon>Pentapetalae</taxon>
        <taxon>rosids</taxon>
        <taxon>malvids</taxon>
        <taxon>Malvales</taxon>
        <taxon>Malvaceae</taxon>
        <taxon>Malvoideae</taxon>
        <taxon>Gossypium</taxon>
    </lineage>
</organism>
<proteinExistence type="predicted"/>
<gene>
    <name evidence="1" type="ORF">GOBAR_AA35560</name>
</gene>
<dbReference type="EMBL" id="KZ669535">
    <property type="protein sequence ID" value="PPR85135.1"/>
    <property type="molecule type" value="Genomic_DNA"/>
</dbReference>